<dbReference type="InterPro" id="IPR050266">
    <property type="entry name" value="AB_hydrolase_sf"/>
</dbReference>
<reference evidence="2 3" key="1">
    <citation type="submission" date="2020-04" db="EMBL/GenBank/DDBJ databases">
        <title>MicrobeNet Type strains.</title>
        <authorList>
            <person name="Nicholson A.C."/>
        </authorList>
    </citation>
    <scope>NUCLEOTIDE SEQUENCE [LARGE SCALE GENOMIC DNA]</scope>
    <source>
        <strain evidence="2 3">DSM 44445</strain>
    </source>
</reference>
<keyword evidence="3" id="KW-1185">Reference proteome</keyword>
<dbReference type="PANTHER" id="PTHR43798">
    <property type="entry name" value="MONOACYLGLYCEROL LIPASE"/>
    <property type="match status" value="1"/>
</dbReference>
<dbReference type="PRINTS" id="PR00111">
    <property type="entry name" value="ABHYDROLASE"/>
</dbReference>
<organism evidence="2 3">
    <name type="scientific">Nocardia veterana</name>
    <dbReference type="NCBI Taxonomy" id="132249"/>
    <lineage>
        <taxon>Bacteria</taxon>
        <taxon>Bacillati</taxon>
        <taxon>Actinomycetota</taxon>
        <taxon>Actinomycetes</taxon>
        <taxon>Mycobacteriales</taxon>
        <taxon>Nocardiaceae</taxon>
        <taxon>Nocardia</taxon>
    </lineage>
</organism>
<evidence type="ECO:0000259" key="1">
    <source>
        <dbReference type="Pfam" id="PF12146"/>
    </source>
</evidence>
<gene>
    <name evidence="2" type="ORF">HGA07_14185</name>
</gene>
<comment type="caution">
    <text evidence="2">The sequence shown here is derived from an EMBL/GenBank/DDBJ whole genome shotgun (WGS) entry which is preliminary data.</text>
</comment>
<evidence type="ECO:0000313" key="2">
    <source>
        <dbReference type="EMBL" id="NKY86779.1"/>
    </source>
</evidence>
<name>A0A7X6RIP1_9NOCA</name>
<sequence length="282" mass="30034">MIGTTRHTPPFEVSEGVLTHGMPYLALGRGRPLLFLRWFTPDHANPTGRMRASEIATLAPLARRFRVYAVGRAPGMAPGTTMADIAAEHAEAIRDEFGCAVDVLGVSSGGSIALQLAADHPDAVRSLTVVSSGYALSPAAKQAQMSYAKAIAAGRRGLHHMAPVMVGSRILARLVGAALWLADPLARPVRPTDTAAFLHAEDEFDLEPRLGEITAPTLVLGGDRDACYPVETFRRTAAGIPDAQLIVYPGIGHRGAVRQQRFAADIAAFIDAADQRSRESGR</sequence>
<accession>A0A7X6RIP1</accession>
<dbReference type="EMBL" id="JAAXPE010000012">
    <property type="protein sequence ID" value="NKY86779.1"/>
    <property type="molecule type" value="Genomic_DNA"/>
</dbReference>
<dbReference type="InterPro" id="IPR000073">
    <property type="entry name" value="AB_hydrolase_1"/>
</dbReference>
<dbReference type="PANTHER" id="PTHR43798:SF33">
    <property type="entry name" value="HYDROLASE, PUTATIVE (AFU_ORTHOLOGUE AFUA_2G14860)-RELATED"/>
    <property type="match status" value="1"/>
</dbReference>
<proteinExistence type="predicted"/>
<dbReference type="AlphaFoldDB" id="A0A7X6RIP1"/>
<dbReference type="InterPro" id="IPR022742">
    <property type="entry name" value="Hydrolase_4"/>
</dbReference>
<dbReference type="Pfam" id="PF12146">
    <property type="entry name" value="Hydrolase_4"/>
    <property type="match status" value="1"/>
</dbReference>
<dbReference type="GO" id="GO:0016020">
    <property type="term" value="C:membrane"/>
    <property type="evidence" value="ECO:0007669"/>
    <property type="project" value="TreeGrafter"/>
</dbReference>
<evidence type="ECO:0000313" key="3">
    <source>
        <dbReference type="Proteomes" id="UP000523447"/>
    </source>
</evidence>
<dbReference type="GO" id="GO:0016787">
    <property type="term" value="F:hydrolase activity"/>
    <property type="evidence" value="ECO:0007669"/>
    <property type="project" value="UniProtKB-KW"/>
</dbReference>
<keyword evidence="2" id="KW-0378">Hydrolase</keyword>
<protein>
    <submittedName>
        <fullName evidence="2">Alpha/beta fold hydrolase</fullName>
    </submittedName>
</protein>
<dbReference type="RefSeq" id="WP_051031788.1">
    <property type="nucleotide sequence ID" value="NZ_CAWPHS010000004.1"/>
</dbReference>
<dbReference type="InterPro" id="IPR029058">
    <property type="entry name" value="AB_hydrolase_fold"/>
</dbReference>
<dbReference type="Gene3D" id="3.40.50.1820">
    <property type="entry name" value="alpha/beta hydrolase"/>
    <property type="match status" value="1"/>
</dbReference>
<dbReference type="Proteomes" id="UP000523447">
    <property type="component" value="Unassembled WGS sequence"/>
</dbReference>
<feature type="domain" description="Serine aminopeptidase S33" evidence="1">
    <location>
        <begin position="88"/>
        <end position="253"/>
    </location>
</feature>
<dbReference type="SUPFAM" id="SSF53474">
    <property type="entry name" value="alpha/beta-Hydrolases"/>
    <property type="match status" value="1"/>
</dbReference>